<keyword evidence="3" id="KW-1185">Reference proteome</keyword>
<gene>
    <name evidence="2" type="ORF">O6P43_033597</name>
</gene>
<dbReference type="InterPro" id="IPR045036">
    <property type="entry name" value="Spartin-like"/>
</dbReference>
<proteinExistence type="predicted"/>
<protein>
    <submittedName>
        <fullName evidence="2">Senescence/dehydration-associated protein-related</fullName>
    </submittedName>
</protein>
<dbReference type="Pfam" id="PF06911">
    <property type="entry name" value="Senescence"/>
    <property type="match status" value="1"/>
</dbReference>
<evidence type="ECO:0000259" key="1">
    <source>
        <dbReference type="Pfam" id="PF06911"/>
    </source>
</evidence>
<dbReference type="PANTHER" id="PTHR21068:SF43">
    <property type="entry name" value="SPARTIN"/>
    <property type="match status" value="1"/>
</dbReference>
<dbReference type="Proteomes" id="UP001163823">
    <property type="component" value="Chromosome 14"/>
</dbReference>
<evidence type="ECO:0000313" key="3">
    <source>
        <dbReference type="Proteomes" id="UP001163823"/>
    </source>
</evidence>
<feature type="domain" description="Senescence" evidence="1">
    <location>
        <begin position="19"/>
        <end position="69"/>
    </location>
</feature>
<evidence type="ECO:0000313" key="2">
    <source>
        <dbReference type="EMBL" id="KAJ7944150.1"/>
    </source>
</evidence>
<sequence>MDQDPRSLHLNPGKCLYCRYGEEAAQATNKGLDAAGHAFGTAWAACKIRKALDPKSVVKPTNLAKSAVKAAAAYEG</sequence>
<dbReference type="AlphaFoldDB" id="A0AAD7KQX3"/>
<dbReference type="EMBL" id="JARAOO010000014">
    <property type="protein sequence ID" value="KAJ7944150.1"/>
    <property type="molecule type" value="Genomic_DNA"/>
</dbReference>
<dbReference type="KEGG" id="qsa:O6P43_033597"/>
<organism evidence="2 3">
    <name type="scientific">Quillaja saponaria</name>
    <name type="common">Soap bark tree</name>
    <dbReference type="NCBI Taxonomy" id="32244"/>
    <lineage>
        <taxon>Eukaryota</taxon>
        <taxon>Viridiplantae</taxon>
        <taxon>Streptophyta</taxon>
        <taxon>Embryophyta</taxon>
        <taxon>Tracheophyta</taxon>
        <taxon>Spermatophyta</taxon>
        <taxon>Magnoliopsida</taxon>
        <taxon>eudicotyledons</taxon>
        <taxon>Gunneridae</taxon>
        <taxon>Pentapetalae</taxon>
        <taxon>rosids</taxon>
        <taxon>fabids</taxon>
        <taxon>Fabales</taxon>
        <taxon>Quillajaceae</taxon>
        <taxon>Quillaja</taxon>
    </lineage>
</organism>
<reference evidence="2" key="1">
    <citation type="journal article" date="2023" name="Science">
        <title>Elucidation of the pathway for biosynthesis of saponin adjuvants from the soapbark tree.</title>
        <authorList>
            <person name="Reed J."/>
            <person name="Orme A."/>
            <person name="El-Demerdash A."/>
            <person name="Owen C."/>
            <person name="Martin L.B.B."/>
            <person name="Misra R.C."/>
            <person name="Kikuchi S."/>
            <person name="Rejzek M."/>
            <person name="Martin A.C."/>
            <person name="Harkess A."/>
            <person name="Leebens-Mack J."/>
            <person name="Louveau T."/>
            <person name="Stephenson M.J."/>
            <person name="Osbourn A."/>
        </authorList>
    </citation>
    <scope>NUCLEOTIDE SEQUENCE</scope>
    <source>
        <strain evidence="2">S10</strain>
    </source>
</reference>
<dbReference type="PANTHER" id="PTHR21068">
    <property type="entry name" value="SPARTIN"/>
    <property type="match status" value="1"/>
</dbReference>
<dbReference type="GO" id="GO:0005886">
    <property type="term" value="C:plasma membrane"/>
    <property type="evidence" value="ECO:0007669"/>
    <property type="project" value="TreeGrafter"/>
</dbReference>
<accession>A0AAD7KQX3</accession>
<name>A0AAD7KQX3_QUISA</name>
<dbReference type="InterPro" id="IPR009686">
    <property type="entry name" value="Senescence/spartin_C"/>
</dbReference>
<comment type="caution">
    <text evidence="2">The sequence shown here is derived from an EMBL/GenBank/DDBJ whole genome shotgun (WGS) entry which is preliminary data.</text>
</comment>